<evidence type="ECO:0000313" key="5">
    <source>
        <dbReference type="EMBL" id="KPP79601.1"/>
    </source>
</evidence>
<feature type="domain" description="VWFC" evidence="4">
    <location>
        <begin position="453"/>
        <end position="513"/>
    </location>
</feature>
<evidence type="ECO:0000259" key="4">
    <source>
        <dbReference type="PROSITE" id="PS50184"/>
    </source>
</evidence>
<feature type="domain" description="VWFC" evidence="4">
    <location>
        <begin position="57"/>
        <end position="116"/>
    </location>
</feature>
<organism evidence="5 6">
    <name type="scientific">Scleropages formosus</name>
    <name type="common">Asian bonytongue</name>
    <name type="synonym">Osteoglossum formosum</name>
    <dbReference type="NCBI Taxonomy" id="113540"/>
    <lineage>
        <taxon>Eukaryota</taxon>
        <taxon>Metazoa</taxon>
        <taxon>Chordata</taxon>
        <taxon>Craniata</taxon>
        <taxon>Vertebrata</taxon>
        <taxon>Euteleostomi</taxon>
        <taxon>Actinopterygii</taxon>
        <taxon>Neopterygii</taxon>
        <taxon>Teleostei</taxon>
        <taxon>Osteoglossocephala</taxon>
        <taxon>Osteoglossomorpha</taxon>
        <taxon>Osteoglossiformes</taxon>
        <taxon>Osteoglossidae</taxon>
        <taxon>Scleropages</taxon>
    </lineage>
</organism>
<comment type="subcellular location">
    <subcellularLocation>
        <location evidence="1">Secreted</location>
    </subcellularLocation>
</comment>
<gene>
    <name evidence="5" type="ORF">Z043_100810</name>
</gene>
<reference evidence="5 6" key="1">
    <citation type="submission" date="2015-08" db="EMBL/GenBank/DDBJ databases">
        <title>The genome of the Asian arowana (Scleropages formosus).</title>
        <authorList>
            <person name="Tan M.H."/>
            <person name="Gan H.M."/>
            <person name="Croft L.J."/>
            <person name="Austin C.M."/>
        </authorList>
    </citation>
    <scope>NUCLEOTIDE SEQUENCE [LARGE SCALE GENOMIC DNA]</scope>
    <source>
        <strain evidence="5">Aro1</strain>
    </source>
</reference>
<sequence>CSLDGKRYHSGDRFSPDPCSSCSCENGTVQCEEVRCPQLSCLKQYIPPEECCPVCQPGCEYEDEMYENGDVFISRSNPCMNCSCANSLVKCNPVQCVAPSCSNPVQRPGQCCATCSECDLDGRPYSGSFNTADGCQSCTCGAGNLSCVDIYQCPQTCSHGVKPPFGSCCRDCSRCLFQGQVLLDGVTFADSQDPCKRCVCSVKEVTGLALKWPIQLRRGGREPPAAPDCSLNPDPALLLLVDGEGRVQCEIDTCHIPCRNPASPPPGSCCPVCDGEDSLYELKPNGCSVNGVNYLSGDRVPSADHCQECTCLKPSAEAWRVLSTVQAPPIRLHNICEQCEYDSQVYADGQTFASALDPCVKCHCSGGLVSCEHLDSQCPPVRCSHPARTRGQCCPSCDSESPVDEDRRRREELTAHCQIARLGSRSAAVQWKNGQTRDDGTLAWGMSSHLNRSVCEYERRVYADGKVFNPPGSGPCLQCICKGGNVRCHQERCPQVRCSNPMIDPQLCCPVCKGIVPVCPAFPCGQQFQQNKYNLAS</sequence>
<dbReference type="SUPFAM" id="SSF57603">
    <property type="entry name" value="FnI-like domain"/>
    <property type="match status" value="4"/>
</dbReference>
<keyword evidence="3" id="KW-0732">Signal</keyword>
<dbReference type="SMART" id="SM00214">
    <property type="entry name" value="VWC"/>
    <property type="match status" value="6"/>
</dbReference>
<dbReference type="Gene3D" id="2.10.70.10">
    <property type="entry name" value="Complement Module, domain 1"/>
    <property type="match status" value="1"/>
</dbReference>
<dbReference type="GO" id="GO:0030513">
    <property type="term" value="P:positive regulation of BMP signaling pathway"/>
    <property type="evidence" value="ECO:0007669"/>
    <property type="project" value="TreeGrafter"/>
</dbReference>
<dbReference type="PROSITE" id="PS01208">
    <property type="entry name" value="VWFC_1"/>
    <property type="match status" value="3"/>
</dbReference>
<dbReference type="PROSITE" id="PS50184">
    <property type="entry name" value="VWFC_2"/>
    <property type="match status" value="4"/>
</dbReference>
<evidence type="ECO:0000256" key="2">
    <source>
        <dbReference type="ARBA" id="ARBA00022525"/>
    </source>
</evidence>
<dbReference type="PANTHER" id="PTHR46698">
    <property type="entry name" value="CROSSVEINLESS 2"/>
    <property type="match status" value="1"/>
</dbReference>
<accession>A0A0N8K356</accession>
<dbReference type="InterPro" id="IPR001007">
    <property type="entry name" value="VWF_dom"/>
</dbReference>
<dbReference type="EMBL" id="JARO02000170">
    <property type="protein sequence ID" value="KPP79601.1"/>
    <property type="molecule type" value="Genomic_DNA"/>
</dbReference>
<dbReference type="Proteomes" id="UP000034805">
    <property type="component" value="Unassembled WGS sequence"/>
</dbReference>
<protein>
    <recommendedName>
        <fullName evidence="4">VWFC domain-containing protein</fullName>
    </recommendedName>
</protein>
<feature type="domain" description="VWFC" evidence="4">
    <location>
        <begin position="337"/>
        <end position="398"/>
    </location>
</feature>
<name>A0A0N8K356_SCLFO</name>
<feature type="domain" description="VWFC" evidence="4">
    <location>
        <begin position="1"/>
        <end position="56"/>
    </location>
</feature>
<proteinExistence type="predicted"/>
<comment type="caution">
    <text evidence="5">The sequence shown here is derived from an EMBL/GenBank/DDBJ whole genome shotgun (WGS) entry which is preliminary data.</text>
</comment>
<dbReference type="PANTHER" id="PTHR46698:SF6">
    <property type="entry name" value="KIELIN_CHORDIN-LIKE PROTEIN"/>
    <property type="match status" value="1"/>
</dbReference>
<evidence type="ECO:0000256" key="1">
    <source>
        <dbReference type="ARBA" id="ARBA00004613"/>
    </source>
</evidence>
<evidence type="ECO:0000313" key="6">
    <source>
        <dbReference type="Proteomes" id="UP000034805"/>
    </source>
</evidence>
<keyword evidence="2" id="KW-0964">Secreted</keyword>
<dbReference type="InterPro" id="IPR052424">
    <property type="entry name" value="Kielin_Chordin-BMP_Reg"/>
</dbReference>
<evidence type="ECO:0000256" key="3">
    <source>
        <dbReference type="ARBA" id="ARBA00022729"/>
    </source>
</evidence>
<dbReference type="GO" id="GO:0005576">
    <property type="term" value="C:extracellular region"/>
    <property type="evidence" value="ECO:0007669"/>
    <property type="project" value="UniProtKB-SubCell"/>
</dbReference>
<dbReference type="Pfam" id="PF00093">
    <property type="entry name" value="VWC"/>
    <property type="match status" value="1"/>
</dbReference>
<dbReference type="AlphaFoldDB" id="A0A0N8K356"/>
<dbReference type="Gene3D" id="6.20.200.20">
    <property type="match status" value="3"/>
</dbReference>
<dbReference type="SMART" id="SM00215">
    <property type="entry name" value="VWC_out"/>
    <property type="match status" value="2"/>
</dbReference>
<dbReference type="Pfam" id="PF23334">
    <property type="entry name" value="VWC2L_2nd"/>
    <property type="match status" value="3"/>
</dbReference>
<feature type="non-terminal residue" evidence="5">
    <location>
        <position position="1"/>
    </location>
</feature>